<dbReference type="Gene3D" id="1.10.287.950">
    <property type="entry name" value="Methyl-accepting chemotaxis protein"/>
    <property type="match status" value="1"/>
</dbReference>
<dbReference type="InterPro" id="IPR003660">
    <property type="entry name" value="HAMP_dom"/>
</dbReference>
<organism evidence="11 12">
    <name type="scientific">Heyndrickxia oleronia</name>
    <dbReference type="NCBI Taxonomy" id="38875"/>
    <lineage>
        <taxon>Bacteria</taxon>
        <taxon>Bacillati</taxon>
        <taxon>Bacillota</taxon>
        <taxon>Bacilli</taxon>
        <taxon>Bacillales</taxon>
        <taxon>Bacillaceae</taxon>
        <taxon>Heyndrickxia</taxon>
    </lineage>
</organism>
<evidence type="ECO:0000256" key="7">
    <source>
        <dbReference type="SAM" id="Coils"/>
    </source>
</evidence>
<dbReference type="PANTHER" id="PTHR32089">
    <property type="entry name" value="METHYL-ACCEPTING CHEMOTAXIS PROTEIN MCPB"/>
    <property type="match status" value="1"/>
</dbReference>
<keyword evidence="8" id="KW-0812">Transmembrane</keyword>
<dbReference type="PROSITE" id="PS50111">
    <property type="entry name" value="CHEMOTAXIS_TRANSDUC_2"/>
    <property type="match status" value="1"/>
</dbReference>
<dbReference type="CDD" id="cd06225">
    <property type="entry name" value="HAMP"/>
    <property type="match status" value="1"/>
</dbReference>
<evidence type="ECO:0000259" key="9">
    <source>
        <dbReference type="PROSITE" id="PS50111"/>
    </source>
</evidence>
<evidence type="ECO:0000256" key="6">
    <source>
        <dbReference type="PROSITE-ProRule" id="PRU00284"/>
    </source>
</evidence>
<evidence type="ECO:0000256" key="5">
    <source>
        <dbReference type="ARBA" id="ARBA00029447"/>
    </source>
</evidence>
<dbReference type="Pfam" id="PF12729">
    <property type="entry name" value="4HB_MCP_1"/>
    <property type="match status" value="1"/>
</dbReference>
<keyword evidence="2" id="KW-1003">Cell membrane</keyword>
<dbReference type="CDD" id="cd19411">
    <property type="entry name" value="MCP2201-like_sensor"/>
    <property type="match status" value="1"/>
</dbReference>
<evidence type="ECO:0000313" key="12">
    <source>
        <dbReference type="Proteomes" id="UP000189761"/>
    </source>
</evidence>
<dbReference type="InterPro" id="IPR004090">
    <property type="entry name" value="Chemotax_Me-accpt_rcpt"/>
</dbReference>
<dbReference type="InterPro" id="IPR047347">
    <property type="entry name" value="YvaQ-like_sensor"/>
</dbReference>
<evidence type="ECO:0000256" key="2">
    <source>
        <dbReference type="ARBA" id="ARBA00022475"/>
    </source>
</evidence>
<name>A0A8E2LEJ8_9BACI</name>
<evidence type="ECO:0000256" key="4">
    <source>
        <dbReference type="ARBA" id="ARBA00023224"/>
    </source>
</evidence>
<dbReference type="PROSITE" id="PS50885">
    <property type="entry name" value="HAMP"/>
    <property type="match status" value="1"/>
</dbReference>
<keyword evidence="3 8" id="KW-0472">Membrane</keyword>
<keyword evidence="12" id="KW-1185">Reference proteome</keyword>
<dbReference type="EMBL" id="MTLA01000217">
    <property type="protein sequence ID" value="OOP67224.1"/>
    <property type="molecule type" value="Genomic_DNA"/>
</dbReference>
<dbReference type="RefSeq" id="WP_078110762.1">
    <property type="nucleotide sequence ID" value="NZ_CP065424.1"/>
</dbReference>
<evidence type="ECO:0000256" key="8">
    <source>
        <dbReference type="SAM" id="Phobius"/>
    </source>
</evidence>
<evidence type="ECO:0000259" key="10">
    <source>
        <dbReference type="PROSITE" id="PS50885"/>
    </source>
</evidence>
<comment type="subcellular location">
    <subcellularLocation>
        <location evidence="1">Cell membrane</location>
    </subcellularLocation>
</comment>
<dbReference type="PANTHER" id="PTHR32089:SF112">
    <property type="entry name" value="LYSOZYME-LIKE PROTEIN-RELATED"/>
    <property type="match status" value="1"/>
</dbReference>
<dbReference type="GO" id="GO:0004888">
    <property type="term" value="F:transmembrane signaling receptor activity"/>
    <property type="evidence" value="ECO:0007669"/>
    <property type="project" value="InterPro"/>
</dbReference>
<evidence type="ECO:0000313" key="11">
    <source>
        <dbReference type="EMBL" id="OOP67224.1"/>
    </source>
</evidence>
<feature type="transmembrane region" description="Helical" evidence="8">
    <location>
        <begin position="13"/>
        <end position="35"/>
    </location>
</feature>
<feature type="domain" description="Methyl-accepting transducer" evidence="9">
    <location>
        <begin position="284"/>
        <end position="520"/>
    </location>
</feature>
<dbReference type="InterPro" id="IPR004089">
    <property type="entry name" value="MCPsignal_dom"/>
</dbReference>
<dbReference type="Pfam" id="PF00672">
    <property type="entry name" value="HAMP"/>
    <property type="match status" value="1"/>
</dbReference>
<reference evidence="11 12" key="1">
    <citation type="submission" date="2017-01" db="EMBL/GenBank/DDBJ databases">
        <title>Draft genome sequence of Bacillus oleronius.</title>
        <authorList>
            <person name="Allam M."/>
        </authorList>
    </citation>
    <scope>NUCLEOTIDE SEQUENCE [LARGE SCALE GENOMIC DNA]</scope>
    <source>
        <strain evidence="11 12">DSM 9356</strain>
    </source>
</reference>
<dbReference type="SMART" id="SM00304">
    <property type="entry name" value="HAMP"/>
    <property type="match status" value="1"/>
</dbReference>
<dbReference type="GO" id="GO:0006935">
    <property type="term" value="P:chemotaxis"/>
    <property type="evidence" value="ECO:0007669"/>
    <property type="project" value="InterPro"/>
</dbReference>
<accession>A0A8E2LEJ8</accession>
<keyword evidence="8" id="KW-1133">Transmembrane helix</keyword>
<evidence type="ECO:0000256" key="1">
    <source>
        <dbReference type="ARBA" id="ARBA00004236"/>
    </source>
</evidence>
<dbReference type="InterPro" id="IPR024478">
    <property type="entry name" value="HlyB_4HB_MCP"/>
</dbReference>
<protein>
    <submittedName>
        <fullName evidence="11">TlpA</fullName>
    </submittedName>
</protein>
<dbReference type="SMART" id="SM00283">
    <property type="entry name" value="MA"/>
    <property type="match status" value="1"/>
</dbReference>
<keyword evidence="4 6" id="KW-0807">Transducer</keyword>
<sequence>MHFLRNLRISRKLSLLIVIEILALLVVGFGGLHFIKDIANRSDSMYQNRFIPNQWIGQIQRNDRTIDADILEVMITTEESRNIEMKNDIASLQKDIDEVIDKLSQSNLSSKEFEIFDLYKQEAKDLQVVRDEVLDLALQNKNGEAYDLYKSKVLPQGEKVSNTLNDLMQLNQAVAEQIKTDIKDSYKSESLITIGIILAALIISTALGILITKVIVNPTKDIVDLLSKAEKGDFTVKGTYQSKDEIGQLTTSFNHMIVGLNGMVKQVSDTSQQLAAASEELTASADQTTAATEHVASAIQEIASGAEDSTEKLENNSKSLQEVLKGVLRIAESTTNVSELARETSKEAEEGGHSIETNMAQMKFIHESVSKSHEVIQSLAERSHEIGGILDVISGISDQTNLLALNAAIEAARAGEHGKGFAVVADEVRNLAEQSQSSTKMIAQLIQGIQMDMKHSIDMMNEVMENAEQGVKGSVETSRRFMQIIERTQNITPQIEDITATVQQISANVEVVSSTAKEISVYAQENAASSEEVAASTEEQLASMEEINSSARSLSNNAEELRDLVNKFNI</sequence>
<dbReference type="GO" id="GO:0007165">
    <property type="term" value="P:signal transduction"/>
    <property type="evidence" value="ECO:0007669"/>
    <property type="project" value="UniProtKB-KW"/>
</dbReference>
<evidence type="ECO:0000256" key="3">
    <source>
        <dbReference type="ARBA" id="ARBA00023136"/>
    </source>
</evidence>
<dbReference type="CDD" id="cd11386">
    <property type="entry name" value="MCP_signal"/>
    <property type="match status" value="1"/>
</dbReference>
<dbReference type="Pfam" id="PF00015">
    <property type="entry name" value="MCPsignal"/>
    <property type="match status" value="1"/>
</dbReference>
<feature type="domain" description="HAMP" evidence="10">
    <location>
        <begin position="213"/>
        <end position="265"/>
    </location>
</feature>
<dbReference type="GO" id="GO:0005886">
    <property type="term" value="C:plasma membrane"/>
    <property type="evidence" value="ECO:0007669"/>
    <property type="project" value="UniProtKB-SubCell"/>
</dbReference>
<comment type="similarity">
    <text evidence="5">Belongs to the methyl-accepting chemotaxis (MCP) protein family.</text>
</comment>
<gene>
    <name evidence="11" type="ORF">BWZ43_16775</name>
</gene>
<dbReference type="Proteomes" id="UP000189761">
    <property type="component" value="Unassembled WGS sequence"/>
</dbReference>
<comment type="caution">
    <text evidence="11">The sequence shown here is derived from an EMBL/GenBank/DDBJ whole genome shotgun (WGS) entry which is preliminary data.</text>
</comment>
<feature type="coiled-coil region" evidence="7">
    <location>
        <begin position="75"/>
        <end position="102"/>
    </location>
</feature>
<dbReference type="SUPFAM" id="SSF58104">
    <property type="entry name" value="Methyl-accepting chemotaxis protein (MCP) signaling domain"/>
    <property type="match status" value="1"/>
</dbReference>
<feature type="transmembrane region" description="Helical" evidence="8">
    <location>
        <begin position="191"/>
        <end position="211"/>
    </location>
</feature>
<proteinExistence type="inferred from homology"/>
<dbReference type="PRINTS" id="PR00260">
    <property type="entry name" value="CHEMTRNSDUCR"/>
</dbReference>
<keyword evidence="7" id="KW-0175">Coiled coil</keyword>
<dbReference type="AlphaFoldDB" id="A0A8E2LEJ8"/>